<dbReference type="SUPFAM" id="SSF117916">
    <property type="entry name" value="Fe-S cluster assembly (FSCA) domain-like"/>
    <property type="match status" value="1"/>
</dbReference>
<dbReference type="PANTHER" id="PTHR11178">
    <property type="entry name" value="IRON-SULFUR CLUSTER SCAFFOLD PROTEIN NFU-RELATED"/>
    <property type="match status" value="1"/>
</dbReference>
<dbReference type="PANTHER" id="PTHR11178:SF25">
    <property type="entry name" value="NIFU-LIKE PROTEIN 3, CHLOROPLASTIC"/>
    <property type="match status" value="1"/>
</dbReference>
<protein>
    <submittedName>
        <fullName evidence="3">NifU family protein</fullName>
    </submittedName>
</protein>
<sequence length="89" mass="9695">MFPFSNEDLKPVVLNTLDKLRPVLIKDGGNIELVDIKAPKIMVRLQGACVGCSSSSVTLKKLIEKQLKIDIHPECEIVDVTKTAGCGCK</sequence>
<dbReference type="GO" id="GO:0051536">
    <property type="term" value="F:iron-sulfur cluster binding"/>
    <property type="evidence" value="ECO:0007669"/>
    <property type="project" value="InterPro"/>
</dbReference>
<comment type="similarity">
    <text evidence="1">Belongs to the NifU family.</text>
</comment>
<feature type="domain" description="NIF system FeS cluster assembly NifU C-terminal" evidence="2">
    <location>
        <begin position="15"/>
        <end position="77"/>
    </location>
</feature>
<accession>A0A6S6SQH6</accession>
<evidence type="ECO:0000313" key="3">
    <source>
        <dbReference type="EMBL" id="CAA6805207.1"/>
    </source>
</evidence>
<reference evidence="3" key="1">
    <citation type="submission" date="2020-01" db="EMBL/GenBank/DDBJ databases">
        <authorList>
            <person name="Meier V. D."/>
            <person name="Meier V D."/>
        </authorList>
    </citation>
    <scope>NUCLEOTIDE SEQUENCE</scope>
    <source>
        <strain evidence="3">HLG_WM_MAG_12</strain>
    </source>
</reference>
<dbReference type="Pfam" id="PF01106">
    <property type="entry name" value="NifU"/>
    <property type="match status" value="1"/>
</dbReference>
<dbReference type="InterPro" id="IPR034904">
    <property type="entry name" value="FSCA_dom_sf"/>
</dbReference>
<proteinExistence type="inferred from homology"/>
<dbReference type="AlphaFoldDB" id="A0A6S6SQH6"/>
<dbReference type="InterPro" id="IPR001075">
    <property type="entry name" value="NIF_FeS_clus_asmbl_NifU_C"/>
</dbReference>
<evidence type="ECO:0000259" key="2">
    <source>
        <dbReference type="Pfam" id="PF01106"/>
    </source>
</evidence>
<dbReference type="Gene3D" id="3.30.300.130">
    <property type="entry name" value="Fe-S cluster assembly (FSCA)"/>
    <property type="match status" value="1"/>
</dbReference>
<organism evidence="3">
    <name type="scientific">uncultured Campylobacterales bacterium</name>
    <dbReference type="NCBI Taxonomy" id="352960"/>
    <lineage>
        <taxon>Bacteria</taxon>
        <taxon>Pseudomonadati</taxon>
        <taxon>Campylobacterota</taxon>
        <taxon>Epsilonproteobacteria</taxon>
        <taxon>Campylobacterales</taxon>
        <taxon>environmental samples</taxon>
    </lineage>
</organism>
<dbReference type="GO" id="GO:0005506">
    <property type="term" value="F:iron ion binding"/>
    <property type="evidence" value="ECO:0007669"/>
    <property type="project" value="InterPro"/>
</dbReference>
<dbReference type="GO" id="GO:0016226">
    <property type="term" value="P:iron-sulfur cluster assembly"/>
    <property type="evidence" value="ECO:0007669"/>
    <property type="project" value="InterPro"/>
</dbReference>
<evidence type="ECO:0000256" key="1">
    <source>
        <dbReference type="ARBA" id="ARBA00006420"/>
    </source>
</evidence>
<dbReference type="EMBL" id="CACVAW010000018">
    <property type="protein sequence ID" value="CAA6805207.1"/>
    <property type="molecule type" value="Genomic_DNA"/>
</dbReference>
<name>A0A6S6SQH6_9BACT</name>
<gene>
    <name evidence="3" type="ORF">HELGO_WM13137</name>
</gene>